<dbReference type="PROSITE" id="PS51192">
    <property type="entry name" value="HELICASE_ATP_BIND_1"/>
    <property type="match status" value="1"/>
</dbReference>
<dbReference type="InterPro" id="IPR006935">
    <property type="entry name" value="Helicase/UvrB_N"/>
</dbReference>
<dbReference type="InterPro" id="IPR050742">
    <property type="entry name" value="Helicase_Restrict-Modif_Enz"/>
</dbReference>
<dbReference type="PANTHER" id="PTHR47396">
    <property type="entry name" value="TYPE I RESTRICTION ENZYME ECOKI R PROTEIN"/>
    <property type="match status" value="1"/>
</dbReference>
<dbReference type="Pfam" id="PF00271">
    <property type="entry name" value="Helicase_C"/>
    <property type="match status" value="1"/>
</dbReference>
<reference evidence="2 3" key="1">
    <citation type="journal article" date="2019" name="Int. J. Syst. Evol. Microbiol.">
        <title>The Global Catalogue of Microorganisms (GCM) 10K type strain sequencing project: providing services to taxonomists for standard genome sequencing and annotation.</title>
        <authorList>
            <consortium name="The Broad Institute Genomics Platform"/>
            <consortium name="The Broad Institute Genome Sequencing Center for Infectious Disease"/>
            <person name="Wu L."/>
            <person name="Ma J."/>
        </authorList>
    </citation>
    <scope>NUCLEOTIDE SEQUENCE [LARGE SCALE GENOMIC DNA]</scope>
    <source>
        <strain evidence="2 3">JCM 12928</strain>
    </source>
</reference>
<dbReference type="SUPFAM" id="SSF52540">
    <property type="entry name" value="P-loop containing nucleoside triphosphate hydrolases"/>
    <property type="match status" value="1"/>
</dbReference>
<dbReference type="InterPro" id="IPR001650">
    <property type="entry name" value="Helicase_C-like"/>
</dbReference>
<comment type="caution">
    <text evidence="2">The sequence shown here is derived from an EMBL/GenBank/DDBJ whole genome shotgun (WGS) entry which is preliminary data.</text>
</comment>
<dbReference type="InterPro" id="IPR014001">
    <property type="entry name" value="Helicase_ATP-bd"/>
</dbReference>
<protein>
    <recommendedName>
        <fullName evidence="1">Helicase ATP-binding domain-containing protein</fullName>
    </recommendedName>
</protein>
<gene>
    <name evidence="2" type="ORF">GCM10009422_22200</name>
</gene>
<dbReference type="InterPro" id="IPR027417">
    <property type="entry name" value="P-loop_NTPase"/>
</dbReference>
<dbReference type="Proteomes" id="UP001501352">
    <property type="component" value="Unassembled WGS sequence"/>
</dbReference>
<feature type="domain" description="Helicase ATP-binding" evidence="1">
    <location>
        <begin position="163"/>
        <end position="332"/>
    </location>
</feature>
<dbReference type="Gene3D" id="3.40.50.300">
    <property type="entry name" value="P-loop containing nucleotide triphosphate hydrolases"/>
    <property type="match status" value="2"/>
</dbReference>
<dbReference type="EMBL" id="BAAAGA010000005">
    <property type="protein sequence ID" value="GAA0625196.1"/>
    <property type="molecule type" value="Genomic_DNA"/>
</dbReference>
<dbReference type="SMART" id="SM00487">
    <property type="entry name" value="DEXDc"/>
    <property type="match status" value="1"/>
</dbReference>
<organism evidence="2 3">
    <name type="scientific">Brevundimonas kwangchunensis</name>
    <dbReference type="NCBI Taxonomy" id="322163"/>
    <lineage>
        <taxon>Bacteria</taxon>
        <taxon>Pseudomonadati</taxon>
        <taxon>Pseudomonadota</taxon>
        <taxon>Alphaproteobacteria</taxon>
        <taxon>Caulobacterales</taxon>
        <taxon>Caulobacteraceae</taxon>
        <taxon>Brevundimonas</taxon>
    </lineage>
</organism>
<sequence length="1100" mass="122236">MAQADLFAVDQTISLDLPILNYGPVQFGIGQVRRIVRFDEKVEARSEGEVFVSARIKEPLYRLPSGETVVVTTRKIATRPPEADAVLFREADGTLRWLKHRALEAIDQRAADAGWKVALDELANAWNGRFLFQAERPEADGTVRPGNEGLRPPQVGALHAIGAHWSLYQQPATVVMPTGTGKTETMLSTMAAYARKPVLVIVPSDALRSQTARKFLSFGLLRRLGVLLDGAPNPYVGVITKVPKKAEDLEIFERSNVVIATMSALADAEALWPRIAEAVGLLIVDEAHHIGAKTWSGFREAFRGKPTLQFTATPFRRDGKLVDGHVIYNYPLRMAQTDGYFKPITFDPVYEPILDQADEAIATAAVTRLRDDLAGGFNHLMMARCRTIERATAVFAIYRRLAPDLNPILLHSKLNDTDSRVDDLRAGKHRIAVCVNMLGEGFDLPELKVAAIHDLHKSLAVLLQFTGRFTRSTGDRIGDASVVANIAEPNVSSALERLYSEDADWNQLLSELSSQAAREHAKLMEFLNASKRLDDSLDDDTAISHQLLRPTLSTLFYEAPNFKPRSFHTGLPESMIPHAVWLNEASNTLFFVTRTEPFLKWTRARSVRDRTWDLFILHYDEARKLLYLSSSDHDSAFEDLAKAVGATRLMFGDVMFRSLGRISRLLFQNVGVKKHGRRNLSYAMYTGADVKQALGLSEKAGSVKSNLSGTGWEGGRQITIGCSFKGRVWSREQGSIPRFTEWCETVGDKLLDGNIDTSKLIDNVLIPNEVYALPAADPFSIEWPLEMLRQAEERVTFRNGTSEGAMTTFELVLRATDRAADAIDFELVEATRGTWGTFRFKLGGEHGFSVIQLTGATVRVTVGKLQQTLAEYFSNYPPLFRLVDLTELDANLHIGPQTPQALVISEDRFETWEWDGVDFKKESLWKAGVKRTDSIQAHAAQHYIESGFDVIFDDDAAGEAADLVCMKVEDGFIRVAFVHCKFAGGATPGERIKDVVEVSSQAVRSAKWSGKFPQLCQHIRNREATLRRADRPTRFLAGSAADINKMVKLNRAMPVKPEVLIAQPGLSKANRTPDQTVVLAAALTFLRETIDVDLTIVCSE</sequence>
<evidence type="ECO:0000313" key="3">
    <source>
        <dbReference type="Proteomes" id="UP001501352"/>
    </source>
</evidence>
<dbReference type="CDD" id="cd17926">
    <property type="entry name" value="DEXHc_RE"/>
    <property type="match status" value="1"/>
</dbReference>
<dbReference type="PANTHER" id="PTHR47396:SF1">
    <property type="entry name" value="ATP-DEPENDENT HELICASE IRC3-RELATED"/>
    <property type="match status" value="1"/>
</dbReference>
<dbReference type="RefSeq" id="WP_343793730.1">
    <property type="nucleotide sequence ID" value="NZ_BAAAGA010000005.1"/>
</dbReference>
<name>A0ABN1H148_9CAUL</name>
<evidence type="ECO:0000313" key="2">
    <source>
        <dbReference type="EMBL" id="GAA0625196.1"/>
    </source>
</evidence>
<evidence type="ECO:0000259" key="1">
    <source>
        <dbReference type="PROSITE" id="PS51192"/>
    </source>
</evidence>
<dbReference type="Pfam" id="PF04851">
    <property type="entry name" value="ResIII"/>
    <property type="match status" value="1"/>
</dbReference>
<proteinExistence type="predicted"/>
<accession>A0ABN1H148</accession>
<keyword evidence="3" id="KW-1185">Reference proteome</keyword>